<dbReference type="SUPFAM" id="SSF57567">
    <property type="entry name" value="Serine protease inhibitors"/>
    <property type="match status" value="1"/>
</dbReference>
<accession>A0A8C3AZB4</accession>
<dbReference type="SMART" id="SM00832">
    <property type="entry name" value="C8"/>
    <property type="match status" value="1"/>
</dbReference>
<evidence type="ECO:0000256" key="4">
    <source>
        <dbReference type="SAM" id="SignalP"/>
    </source>
</evidence>
<dbReference type="InterPro" id="IPR036084">
    <property type="entry name" value="Ser_inhib-like_sf"/>
</dbReference>
<dbReference type="InterPro" id="IPR050780">
    <property type="entry name" value="Mucin_vWF_Thrombospondin_sf"/>
</dbReference>
<dbReference type="Pfam" id="PF08742">
    <property type="entry name" value="C8"/>
    <property type="match status" value="1"/>
</dbReference>
<dbReference type="SMART" id="SM00216">
    <property type="entry name" value="VWD"/>
    <property type="match status" value="1"/>
</dbReference>
<reference evidence="6" key="2">
    <citation type="submission" date="2025-09" db="UniProtKB">
        <authorList>
            <consortium name="Ensembl"/>
        </authorList>
    </citation>
    <scope>IDENTIFICATION</scope>
</reference>
<dbReference type="Ensembl" id="ENSCLMT00005050424.1">
    <property type="protein sequence ID" value="ENSCLMP00005048774.1"/>
    <property type="gene ID" value="ENSCLMG00005021842.1"/>
</dbReference>
<dbReference type="AlphaFoldDB" id="A0A8C3AZB4"/>
<feature type="signal peptide" evidence="4">
    <location>
        <begin position="1"/>
        <end position="24"/>
    </location>
</feature>
<dbReference type="SMART" id="SM00215">
    <property type="entry name" value="VWC_out"/>
    <property type="match status" value="1"/>
</dbReference>
<evidence type="ECO:0000259" key="5">
    <source>
        <dbReference type="PROSITE" id="PS51233"/>
    </source>
</evidence>
<proteinExistence type="predicted"/>
<dbReference type="GeneTree" id="ENSGT00940000165245"/>
<dbReference type="InterPro" id="IPR001007">
    <property type="entry name" value="VWF_dom"/>
</dbReference>
<dbReference type="InterPro" id="IPR001846">
    <property type="entry name" value="VWF_type-D"/>
</dbReference>
<evidence type="ECO:0000256" key="2">
    <source>
        <dbReference type="ARBA" id="ARBA00023157"/>
    </source>
</evidence>
<keyword evidence="2" id="KW-1015">Disulfide bond</keyword>
<dbReference type="PANTHER" id="PTHR11339:SF408">
    <property type="entry name" value="MUCIN-5B"/>
    <property type="match status" value="1"/>
</dbReference>
<dbReference type="Gene3D" id="2.10.25.10">
    <property type="entry name" value="Laminin"/>
    <property type="match status" value="1"/>
</dbReference>
<dbReference type="InterPro" id="IPR014853">
    <property type="entry name" value="VWF/SSPO/ZAN-like_Cys-rich_dom"/>
</dbReference>
<dbReference type="GO" id="GO:0005615">
    <property type="term" value="C:extracellular space"/>
    <property type="evidence" value="ECO:0007669"/>
    <property type="project" value="TreeGrafter"/>
</dbReference>
<name>A0A8C3AZB4_CYCLU</name>
<dbReference type="GO" id="GO:0031012">
    <property type="term" value="C:extracellular matrix"/>
    <property type="evidence" value="ECO:0007669"/>
    <property type="project" value="TreeGrafter"/>
</dbReference>
<feature type="chain" id="PRO_5034373072" description="VWFD domain-containing protein" evidence="4">
    <location>
        <begin position="25"/>
        <end position="582"/>
    </location>
</feature>
<feature type="domain" description="VWFD" evidence="5">
    <location>
        <begin position="295"/>
        <end position="457"/>
    </location>
</feature>
<sequence>MCLTYLNTVSGITILTLSVSIVTCRTFGSGVFEPFNGTNFYVRSNCPFTLTRFTNNRVGCDITIRRGDNGLLVQLDIIINKVRTVVQNGSIIVEEKRFEPNSNRSHLFQLVVQVELEQELSTDMSGLCGKHTECRKFLSYTLDCLQAETPRYIQLCEENIYGYEKSKYIGCAFFKEIVKLCGRERFIWHRWRSLTKCEEPSCPGNLVYTDEGQAFLPSCSNPSPTLSNQELISSCLCPRDQVLNDRADGYLCVPLPECCCVFAGKSYINGDVRSTKCQSCVCDSGKWQCSENLCPTGCVIEGPFVTTFDGKQYVIPGKCSYVASQCHNWTITIVFSEKAPSLTTVVLQLFQVQNTVKFGGEEITELHQSDHALVFWESSMYVRVHTSFGMNFQVQMSPEIQLYISASRNHTGLCGNNNDDTTDDFTTSSGIIENSAQPFSRSWSVGSCAVDIPSTCINTDNEIYADEKCSVLNNPTGIFAECHGHIPTNHYHTACIQRTCNCGSSVTQCLCVALGSYAKACASLGVVVGDWRKATNCSKFTFDQYKTYSVCILPLYCSFEKSQWSDAQQNNCSKKPISNQFC</sequence>
<evidence type="ECO:0000313" key="6">
    <source>
        <dbReference type="Ensembl" id="ENSCLMP00005048774.1"/>
    </source>
</evidence>
<keyword evidence="3" id="KW-0325">Glycoprotein</keyword>
<dbReference type="Proteomes" id="UP000694565">
    <property type="component" value="Unplaced"/>
</dbReference>
<dbReference type="PANTHER" id="PTHR11339">
    <property type="entry name" value="EXTRACELLULAR MATRIX GLYCOPROTEIN RELATED"/>
    <property type="match status" value="1"/>
</dbReference>
<dbReference type="Pfam" id="PF00094">
    <property type="entry name" value="VWD"/>
    <property type="match status" value="1"/>
</dbReference>
<evidence type="ECO:0000256" key="3">
    <source>
        <dbReference type="ARBA" id="ARBA00023180"/>
    </source>
</evidence>
<protein>
    <recommendedName>
        <fullName evidence="5">VWFD domain-containing protein</fullName>
    </recommendedName>
</protein>
<keyword evidence="7" id="KW-1185">Reference proteome</keyword>
<reference evidence="6" key="1">
    <citation type="submission" date="2025-08" db="UniProtKB">
        <authorList>
            <consortium name="Ensembl"/>
        </authorList>
    </citation>
    <scope>IDENTIFICATION</scope>
</reference>
<evidence type="ECO:0000313" key="7">
    <source>
        <dbReference type="Proteomes" id="UP000694565"/>
    </source>
</evidence>
<evidence type="ECO:0000256" key="1">
    <source>
        <dbReference type="ARBA" id="ARBA00022737"/>
    </source>
</evidence>
<dbReference type="PROSITE" id="PS51233">
    <property type="entry name" value="VWFD"/>
    <property type="match status" value="1"/>
</dbReference>
<keyword evidence="4" id="KW-0732">Signal</keyword>
<keyword evidence="1" id="KW-0677">Repeat</keyword>
<organism evidence="6 7">
    <name type="scientific">Cyclopterus lumpus</name>
    <name type="common">Lumpsucker</name>
    <dbReference type="NCBI Taxonomy" id="8103"/>
    <lineage>
        <taxon>Eukaryota</taxon>
        <taxon>Metazoa</taxon>
        <taxon>Chordata</taxon>
        <taxon>Craniata</taxon>
        <taxon>Vertebrata</taxon>
        <taxon>Euteleostomi</taxon>
        <taxon>Actinopterygii</taxon>
        <taxon>Neopterygii</taxon>
        <taxon>Teleostei</taxon>
        <taxon>Neoteleostei</taxon>
        <taxon>Acanthomorphata</taxon>
        <taxon>Eupercaria</taxon>
        <taxon>Perciformes</taxon>
        <taxon>Cottioidei</taxon>
        <taxon>Cottales</taxon>
        <taxon>Cyclopteridae</taxon>
        <taxon>Cyclopterus</taxon>
    </lineage>
</organism>